<reference evidence="2 5" key="2">
    <citation type="submission" date="2020-04" db="EMBL/GenBank/DDBJ databases">
        <title>Description of novel Gluconacetobacter.</title>
        <authorList>
            <person name="Sombolestani A."/>
        </authorList>
    </citation>
    <scope>NUCLEOTIDE SEQUENCE [LARGE SCALE GENOMIC DNA]</scope>
    <source>
        <strain evidence="2 5">LMG 1382</strain>
    </source>
</reference>
<reference evidence="3 4" key="1">
    <citation type="submission" date="2018-07" db="EMBL/GenBank/DDBJ databases">
        <title>Genomic Encyclopedia of Type Strains, Phase IV (KMG-IV): sequencing the most valuable type-strain genomes for metagenomic binning, comparative biology and taxonomic classification.</title>
        <authorList>
            <person name="Goeker M."/>
        </authorList>
    </citation>
    <scope>NUCLEOTIDE SEQUENCE [LARGE SCALE GENOMIC DNA]</scope>
    <source>
        <strain evidence="3 4">DSM 5603</strain>
    </source>
</reference>
<dbReference type="Pfam" id="PF20066">
    <property type="entry name" value="Glyoxalase_8"/>
    <property type="match status" value="1"/>
</dbReference>
<dbReference type="InterPro" id="IPR045517">
    <property type="entry name" value="Glyoxalase_8"/>
</dbReference>
<dbReference type="EMBL" id="JABEQI010000004">
    <property type="protein sequence ID" value="MBB2186571.1"/>
    <property type="molecule type" value="Genomic_DNA"/>
</dbReference>
<dbReference type="EMBL" id="QQAW01000004">
    <property type="protein sequence ID" value="RDI38239.1"/>
    <property type="molecule type" value="Genomic_DNA"/>
</dbReference>
<dbReference type="Proteomes" id="UP000254958">
    <property type="component" value="Unassembled WGS sequence"/>
</dbReference>
<protein>
    <recommendedName>
        <fullName evidence="1">Glyoxalase-related protein domain-containing protein</fullName>
    </recommendedName>
</protein>
<evidence type="ECO:0000313" key="2">
    <source>
        <dbReference type="EMBL" id="MBB2186571.1"/>
    </source>
</evidence>
<evidence type="ECO:0000313" key="3">
    <source>
        <dbReference type="EMBL" id="RDI38239.1"/>
    </source>
</evidence>
<evidence type="ECO:0000313" key="5">
    <source>
        <dbReference type="Proteomes" id="UP000562982"/>
    </source>
</evidence>
<gene>
    <name evidence="3" type="ORF">C7453_104183</name>
    <name evidence="2" type="ORF">HLH32_09255</name>
</gene>
<organism evidence="3 4">
    <name type="scientific">Gluconacetobacter liquefaciens</name>
    <name type="common">Acetobacter liquefaciens</name>
    <dbReference type="NCBI Taxonomy" id="89584"/>
    <lineage>
        <taxon>Bacteria</taxon>
        <taxon>Pseudomonadati</taxon>
        <taxon>Pseudomonadota</taxon>
        <taxon>Alphaproteobacteria</taxon>
        <taxon>Acetobacterales</taxon>
        <taxon>Acetobacteraceae</taxon>
        <taxon>Gluconacetobacter</taxon>
    </lineage>
</organism>
<keyword evidence="4" id="KW-1185">Reference proteome</keyword>
<accession>A0A370G5W5</accession>
<dbReference type="RefSeq" id="WP_114727244.1">
    <property type="nucleotide sequence ID" value="NZ_JABEQI010000004.1"/>
</dbReference>
<comment type="caution">
    <text evidence="3">The sequence shown here is derived from an EMBL/GenBank/DDBJ whole genome shotgun (WGS) entry which is preliminary data.</text>
</comment>
<proteinExistence type="predicted"/>
<dbReference type="AlphaFoldDB" id="A0A370G5W5"/>
<dbReference type="Gene3D" id="2.60.120.260">
    <property type="entry name" value="Galactose-binding domain-like"/>
    <property type="match status" value="1"/>
</dbReference>
<feature type="domain" description="Glyoxalase-related protein" evidence="1">
    <location>
        <begin position="3"/>
        <end position="55"/>
    </location>
</feature>
<dbReference type="Proteomes" id="UP000562982">
    <property type="component" value="Unassembled WGS sequence"/>
</dbReference>
<evidence type="ECO:0000313" key="4">
    <source>
        <dbReference type="Proteomes" id="UP000254958"/>
    </source>
</evidence>
<evidence type="ECO:0000259" key="1">
    <source>
        <dbReference type="Pfam" id="PF20066"/>
    </source>
</evidence>
<name>A0A370G5W5_GLULI</name>
<sequence length="252" mass="28114">MRTFKHAKLMASTLRAGLAERGTAISHSESLEIVARQFGFRNWNILAARIAAARQQAAPARLPEGWFAAGTAPENYRIGAEPDHDDAGKRVGSIQCLFPADDPDAMRIEKGFATLMQSVEARSLIGQRLRFSARLKTRDVSGHAAIWMRVDDDRPVTILFDNLTNRESDGALTGTSDWTQRHIVFQIPDDADSLHFGILLSGMGSLQAHDLRLEEAATDERISATRQHDQDQRRKRRIIEGSPRNLDFSTLI</sequence>